<comment type="caution">
    <text evidence="1">The sequence shown here is derived from an EMBL/GenBank/DDBJ whole genome shotgun (WGS) entry which is preliminary data.</text>
</comment>
<name>A0A953HME2_9BACT</name>
<dbReference type="EMBL" id="JAHVHU010000009">
    <property type="protein sequence ID" value="MBY5958644.1"/>
    <property type="molecule type" value="Genomic_DNA"/>
</dbReference>
<evidence type="ECO:0000313" key="1">
    <source>
        <dbReference type="EMBL" id="MBY5958644.1"/>
    </source>
</evidence>
<sequence>MNRLPVLFVLLVITTSCQKKNDIDTIQPALFKNTWIESYEENPSHDIRIYRPDDYKEFPPARFRQVFDFKTHNDCHYLVLAPNDAHYMTEGVWTYENSNRVLTILNPDSEVAHRFEVIELKEDLLKLKRWE</sequence>
<reference evidence="1" key="1">
    <citation type="submission" date="2021-06" db="EMBL/GenBank/DDBJ databases">
        <title>44 bacteria genomes isolated from Dapeng, Shenzhen.</title>
        <authorList>
            <person name="Zheng W."/>
            <person name="Yu S."/>
            <person name="Huang Y."/>
        </authorList>
    </citation>
    <scope>NUCLEOTIDE SEQUENCE</scope>
    <source>
        <strain evidence="1">DP5N28-2</strain>
    </source>
</reference>
<evidence type="ECO:0000313" key="2">
    <source>
        <dbReference type="Proteomes" id="UP000753961"/>
    </source>
</evidence>
<dbReference type="PROSITE" id="PS51257">
    <property type="entry name" value="PROKAR_LIPOPROTEIN"/>
    <property type="match status" value="1"/>
</dbReference>
<keyword evidence="2" id="KW-1185">Reference proteome</keyword>
<dbReference type="AlphaFoldDB" id="A0A953HME2"/>
<gene>
    <name evidence="1" type="ORF">KUV50_10900</name>
</gene>
<accession>A0A953HME2</accession>
<dbReference type="Proteomes" id="UP000753961">
    <property type="component" value="Unassembled WGS sequence"/>
</dbReference>
<organism evidence="1 2">
    <name type="scientific">Membranihabitans marinus</name>
    <dbReference type="NCBI Taxonomy" id="1227546"/>
    <lineage>
        <taxon>Bacteria</taxon>
        <taxon>Pseudomonadati</taxon>
        <taxon>Bacteroidota</taxon>
        <taxon>Saprospiria</taxon>
        <taxon>Saprospirales</taxon>
        <taxon>Saprospiraceae</taxon>
        <taxon>Membranihabitans</taxon>
    </lineage>
</organism>
<dbReference type="RefSeq" id="WP_222580177.1">
    <property type="nucleotide sequence ID" value="NZ_JAHVHU010000009.1"/>
</dbReference>
<protein>
    <submittedName>
        <fullName evidence="1">Uncharacterized protein</fullName>
    </submittedName>
</protein>
<proteinExistence type="predicted"/>